<evidence type="ECO:0000256" key="3">
    <source>
        <dbReference type="PROSITE-ProRule" id="PRU00023"/>
    </source>
</evidence>
<dbReference type="PROSITE" id="PS50297">
    <property type="entry name" value="ANK_REP_REGION"/>
    <property type="match status" value="1"/>
</dbReference>
<dbReference type="InterPro" id="IPR002110">
    <property type="entry name" value="Ankyrin_rpt"/>
</dbReference>
<feature type="repeat" description="ANK" evidence="3">
    <location>
        <begin position="352"/>
        <end position="385"/>
    </location>
</feature>
<dbReference type="KEGG" id="bgt:106073189"/>
<dbReference type="InterPro" id="IPR036770">
    <property type="entry name" value="Ankyrin_rpt-contain_sf"/>
</dbReference>
<keyword evidence="2 3" id="KW-0040">ANK repeat</keyword>
<dbReference type="SUPFAM" id="SSF48403">
    <property type="entry name" value="Ankyrin repeat"/>
    <property type="match status" value="2"/>
</dbReference>
<organism evidence="4 5">
    <name type="scientific">Biomphalaria glabrata</name>
    <name type="common">Bloodfluke planorb</name>
    <name type="synonym">Freshwater snail</name>
    <dbReference type="NCBI Taxonomy" id="6526"/>
    <lineage>
        <taxon>Eukaryota</taxon>
        <taxon>Metazoa</taxon>
        <taxon>Spiralia</taxon>
        <taxon>Lophotrochozoa</taxon>
        <taxon>Mollusca</taxon>
        <taxon>Gastropoda</taxon>
        <taxon>Heterobranchia</taxon>
        <taxon>Euthyneura</taxon>
        <taxon>Panpulmonata</taxon>
        <taxon>Hygrophila</taxon>
        <taxon>Lymnaeoidea</taxon>
        <taxon>Planorbidae</taxon>
        <taxon>Biomphalaria</taxon>
    </lineage>
</organism>
<dbReference type="VEuPathDB" id="VectorBase:BGLAX_052609"/>
<dbReference type="SMART" id="SM00248">
    <property type="entry name" value="ANK"/>
    <property type="match status" value="4"/>
</dbReference>
<dbReference type="Gene3D" id="1.25.40.20">
    <property type="entry name" value="Ankyrin repeat-containing domain"/>
    <property type="match status" value="3"/>
</dbReference>
<dbReference type="AlphaFoldDB" id="A0A2C9KRZ7"/>
<evidence type="ECO:0000313" key="5">
    <source>
        <dbReference type="Proteomes" id="UP000076420"/>
    </source>
</evidence>
<dbReference type="VEuPathDB" id="VectorBase:BGLB022861"/>
<dbReference type="STRING" id="6526.A0A2C9KRZ7"/>
<protein>
    <submittedName>
        <fullName evidence="4">Uncharacterized protein</fullName>
    </submittedName>
</protein>
<gene>
    <name evidence="4" type="primary">106073189</name>
</gene>
<dbReference type="Proteomes" id="UP000076420">
    <property type="component" value="Unassembled WGS sequence"/>
</dbReference>
<dbReference type="PANTHER" id="PTHR24126:SF14">
    <property type="entry name" value="ANK_REP_REGION DOMAIN-CONTAINING PROTEIN"/>
    <property type="match status" value="1"/>
</dbReference>
<proteinExistence type="predicted"/>
<evidence type="ECO:0000256" key="2">
    <source>
        <dbReference type="ARBA" id="ARBA00023043"/>
    </source>
</evidence>
<keyword evidence="1" id="KW-0677">Repeat</keyword>
<evidence type="ECO:0000313" key="4">
    <source>
        <dbReference type="EnsemblMetazoa" id="BGLB022861-PB"/>
    </source>
</evidence>
<reference evidence="4" key="1">
    <citation type="submission" date="2020-05" db="UniProtKB">
        <authorList>
            <consortium name="EnsemblMetazoa"/>
        </authorList>
    </citation>
    <scope>IDENTIFICATION</scope>
    <source>
        <strain evidence="4">BB02</strain>
    </source>
</reference>
<dbReference type="PANTHER" id="PTHR24126">
    <property type="entry name" value="ANKYRIN REPEAT, PH AND SEC7 DOMAIN CONTAINING PROTEIN SECG-RELATED"/>
    <property type="match status" value="1"/>
</dbReference>
<dbReference type="EnsemblMetazoa" id="BGLB022861-RB">
    <property type="protein sequence ID" value="BGLB022861-PB"/>
    <property type="gene ID" value="BGLB022861"/>
</dbReference>
<dbReference type="PROSITE" id="PS50088">
    <property type="entry name" value="ANK_REPEAT"/>
    <property type="match status" value="1"/>
</dbReference>
<dbReference type="OrthoDB" id="432281at2759"/>
<accession>A0A2C9KRZ7</accession>
<evidence type="ECO:0000256" key="1">
    <source>
        <dbReference type="ARBA" id="ARBA00022737"/>
    </source>
</evidence>
<sequence length="805" mass="91042">MASLVSPSLVQTKNIGSKKQVLDNKSVIDNIRDHEISKSFALGNICYSCELVCKHFFAGLDLNSRDSKTGETFLHVLTDYTHLYLTANGTRIVYMLSTKLDIEVPDENGDTVLHKVVRIPGSWRCIVALMRCGACPLQKNKAGRTPEEEILFHKKPGWEENLHWLRKYHPGLWAAVKCKNPDPVLIERLLRYWCRTVKVVGRETANLKCQVHMCETQLDTVLLLEKYENTNEMALSMLSGKLQFVGMWKAAEHLQKVDINAKDFSYQFYYRDYPTAPRPLLAAVWEINQLRLVDAFMELNPDTCVKYTFESEAASPPKPLFFQLVNPKCRPQDEAITARILRDADLNIRNIHGQTVLIEAMLNGETEGVIRAILNSGINIAARDALGRTARDHSELLKRSDYKHLIDSHVIELVKECDLERLEALVLQLYDHIFPESNTQSFANIVSRKNSKQLCQLLRNTNSTQAHVKKLFKLAKCGNSAQLIKLMSRKFANARDKAGRSLLHIAIQYSNGNKTAIPQSSNGQNPMDRANGNIVTQEEIVLKDISSNDPHTDTTQLFKSGKDCKILCSLKKDGPFKKGHQCWKKFSTQGGNCVQDHVGIIKYLVQEYPLMLGLTNNLGQSPLHYAHIYTASQEVIDLIDKTGSCSQIKDVYDFVPEDYDKLQCGEQTFNVRRRPTINLDLDIFLTESNFEERFHQAIKAGNIDEVKKLVPPLLEHNGESRFSQALFDCLDAGHISLANFLVTSGFQTNIFKQYETCDPDEPMCAMMECSHAVTSLKQRATDIGASDLVKQIEDLHKKTPQVALA</sequence>
<name>A0A2C9KRZ7_BIOGL</name>